<dbReference type="RefSeq" id="WP_148858985.1">
    <property type="nucleotide sequence ID" value="NZ_PHNJ01000009.1"/>
</dbReference>
<gene>
    <name evidence="2" type="ORF">CV102_15905</name>
</gene>
<organism evidence="2 3">
    <name type="scientific">Natronococcus pandeyae</name>
    <dbReference type="NCBI Taxonomy" id="2055836"/>
    <lineage>
        <taxon>Archaea</taxon>
        <taxon>Methanobacteriati</taxon>
        <taxon>Methanobacteriota</taxon>
        <taxon>Stenosarchaea group</taxon>
        <taxon>Halobacteria</taxon>
        <taxon>Halobacteriales</taxon>
        <taxon>Natrialbaceae</taxon>
        <taxon>Natronococcus</taxon>
    </lineage>
</organism>
<evidence type="ECO:0000313" key="3">
    <source>
        <dbReference type="Proteomes" id="UP000766904"/>
    </source>
</evidence>
<comment type="caution">
    <text evidence="2">The sequence shown here is derived from an EMBL/GenBank/DDBJ whole genome shotgun (WGS) entry which is preliminary data.</text>
</comment>
<evidence type="ECO:0000313" key="2">
    <source>
        <dbReference type="EMBL" id="TYL37460.1"/>
    </source>
</evidence>
<proteinExistence type="predicted"/>
<feature type="compositionally biased region" description="Acidic residues" evidence="1">
    <location>
        <begin position="146"/>
        <end position="164"/>
    </location>
</feature>
<feature type="compositionally biased region" description="Basic and acidic residues" evidence="1">
    <location>
        <begin position="61"/>
        <end position="77"/>
    </location>
</feature>
<dbReference type="AlphaFoldDB" id="A0A8J8PZR5"/>
<reference evidence="2" key="1">
    <citation type="submission" date="2017-11" db="EMBL/GenBank/DDBJ databases">
        <authorList>
            <person name="Kajale S.C."/>
            <person name="Sharma A."/>
        </authorList>
    </citation>
    <scope>NUCLEOTIDE SEQUENCE</scope>
    <source>
        <strain evidence="2">LS1_42</strain>
    </source>
</reference>
<feature type="compositionally biased region" description="Basic and acidic residues" evidence="1">
    <location>
        <begin position="120"/>
        <end position="133"/>
    </location>
</feature>
<feature type="compositionally biased region" description="Acidic residues" evidence="1">
    <location>
        <begin position="96"/>
        <end position="119"/>
    </location>
</feature>
<dbReference type="Proteomes" id="UP000766904">
    <property type="component" value="Unassembled WGS sequence"/>
</dbReference>
<sequence>MDFRPADSDQTSSREGATNSLVGTFRIGQLARLAIVGVAFVVLMDLVVRYLESIGPAATVDDVRKQRGRSTPKEQTRIEIGPSDETARTDSTTEADGTDAESERDEAVDDEQTNVDLTDEERPPDEIDERAESDVQDEPATPGEMTIDEDVADELQEQDDAEEE</sequence>
<name>A0A8J8PZR5_9EURY</name>
<feature type="region of interest" description="Disordered" evidence="1">
    <location>
        <begin position="59"/>
        <end position="164"/>
    </location>
</feature>
<accession>A0A8J8PZR5</accession>
<protein>
    <submittedName>
        <fullName evidence="2">Uncharacterized protein</fullName>
    </submittedName>
</protein>
<evidence type="ECO:0000256" key="1">
    <source>
        <dbReference type="SAM" id="MobiDB-lite"/>
    </source>
</evidence>
<keyword evidence="3" id="KW-1185">Reference proteome</keyword>
<dbReference type="EMBL" id="PHNJ01000009">
    <property type="protein sequence ID" value="TYL37460.1"/>
    <property type="molecule type" value="Genomic_DNA"/>
</dbReference>